<dbReference type="AlphaFoldDB" id="A0A919AHW2"/>
<sequence>MHDKPLSKIVDELLRLRHDASGTSRDRSKPDGFSLDGELVSGFVAGTLDPRGEAELADQVARLLPFHWVLPTTLTEEMTRVIDHLGGQRGLMAWLDRQPGLPRLVARLYVLMGLLDQYSEESAVVTALRESREATPYPAGLEEYLVPDTDDETLAGLSFKIEELLGDGLEKKAVELALSTAAWVDEVAARAEQLDPEVGGLAELMEHTREDIQASAARA</sequence>
<name>A0A919AHW2_9ACTN</name>
<gene>
    <name evidence="1" type="ORF">GCM10014715_73420</name>
</gene>
<proteinExistence type="predicted"/>
<dbReference type="RefSeq" id="WP_189907161.1">
    <property type="nucleotide sequence ID" value="NZ_BNBC01000050.1"/>
</dbReference>
<comment type="caution">
    <text evidence="1">The sequence shown here is derived from an EMBL/GenBank/DDBJ whole genome shotgun (WGS) entry which is preliminary data.</text>
</comment>
<keyword evidence="2" id="KW-1185">Reference proteome</keyword>
<organism evidence="1 2">
    <name type="scientific">Streptomyces spiralis</name>
    <dbReference type="NCBI Taxonomy" id="66376"/>
    <lineage>
        <taxon>Bacteria</taxon>
        <taxon>Bacillati</taxon>
        <taxon>Actinomycetota</taxon>
        <taxon>Actinomycetes</taxon>
        <taxon>Kitasatosporales</taxon>
        <taxon>Streptomycetaceae</taxon>
        <taxon>Streptomyces</taxon>
    </lineage>
</organism>
<accession>A0A919AHW2</accession>
<reference evidence="1" key="1">
    <citation type="journal article" date="2014" name="Int. J. Syst. Evol. Microbiol.">
        <title>Complete genome sequence of Corynebacterium casei LMG S-19264T (=DSM 44701T), isolated from a smear-ripened cheese.</title>
        <authorList>
            <consortium name="US DOE Joint Genome Institute (JGI-PGF)"/>
            <person name="Walter F."/>
            <person name="Albersmeier A."/>
            <person name="Kalinowski J."/>
            <person name="Ruckert C."/>
        </authorList>
    </citation>
    <scope>NUCLEOTIDE SEQUENCE</scope>
    <source>
        <strain evidence="1">JCM 3302</strain>
    </source>
</reference>
<reference evidence="1" key="2">
    <citation type="submission" date="2020-09" db="EMBL/GenBank/DDBJ databases">
        <authorList>
            <person name="Sun Q."/>
            <person name="Ohkuma M."/>
        </authorList>
    </citation>
    <scope>NUCLEOTIDE SEQUENCE</scope>
    <source>
        <strain evidence="1">JCM 3302</strain>
    </source>
</reference>
<dbReference type="EMBL" id="BNBC01000050">
    <property type="protein sequence ID" value="GHF06705.1"/>
    <property type="molecule type" value="Genomic_DNA"/>
</dbReference>
<dbReference type="Proteomes" id="UP000641386">
    <property type="component" value="Unassembled WGS sequence"/>
</dbReference>
<evidence type="ECO:0000313" key="2">
    <source>
        <dbReference type="Proteomes" id="UP000641386"/>
    </source>
</evidence>
<evidence type="ECO:0000313" key="1">
    <source>
        <dbReference type="EMBL" id="GHF06705.1"/>
    </source>
</evidence>
<protein>
    <submittedName>
        <fullName evidence="1">Uncharacterized protein</fullName>
    </submittedName>
</protein>